<reference evidence="7 8" key="1">
    <citation type="journal article" date="2013" name="Genome Announc.">
        <title>Complete Genome Sequence of Burkholderia sp. Strain RPE64, Bacterial Symbiont of the Bean Bug Riptortus pedestris.</title>
        <authorList>
            <person name="Shibata T.F."/>
            <person name="Maeda T."/>
            <person name="Nikoh N."/>
            <person name="Yamaguchi K."/>
            <person name="Oshima K."/>
            <person name="Hattori M."/>
            <person name="Nishiyama T."/>
            <person name="Hasebe M."/>
            <person name="Fukatsu T."/>
            <person name="Kikuchi Y."/>
            <person name="Shigenobu S."/>
        </authorList>
    </citation>
    <scope>NUCLEOTIDE SEQUENCE [LARGE SCALE GENOMIC DNA]</scope>
</reference>
<accession>R4WJ98</accession>
<dbReference type="GO" id="GO:0005886">
    <property type="term" value="C:plasma membrane"/>
    <property type="evidence" value="ECO:0007669"/>
    <property type="project" value="UniProtKB-SubCell"/>
</dbReference>
<evidence type="ECO:0000313" key="7">
    <source>
        <dbReference type="EMBL" id="BAN24444.1"/>
    </source>
</evidence>
<evidence type="ECO:0000256" key="4">
    <source>
        <dbReference type="ARBA" id="ARBA00022989"/>
    </source>
</evidence>
<evidence type="ECO:0000256" key="2">
    <source>
        <dbReference type="ARBA" id="ARBA00022475"/>
    </source>
</evidence>
<keyword evidence="8" id="KW-1185">Reference proteome</keyword>
<dbReference type="HOGENOM" id="CLU_113736_3_0_4"/>
<name>R4WJ98_9BURK</name>
<dbReference type="PATRIC" id="fig|758793.3.peg.2696"/>
<dbReference type="Proteomes" id="UP000013966">
    <property type="component" value="Chromosome 1"/>
</dbReference>
<dbReference type="PANTHER" id="PTHR33931:SF2">
    <property type="entry name" value="HOLIN-LIKE PROTEIN CIDA"/>
    <property type="match status" value="1"/>
</dbReference>
<proteinExistence type="predicted"/>
<keyword evidence="2" id="KW-1003">Cell membrane</keyword>
<dbReference type="PANTHER" id="PTHR33931">
    <property type="entry name" value="HOLIN-LIKE PROTEIN CIDA-RELATED"/>
    <property type="match status" value="1"/>
</dbReference>
<dbReference type="RefSeq" id="WP_016346581.1">
    <property type="nucleotide sequence ID" value="NC_021287.1"/>
</dbReference>
<dbReference type="STRING" id="758793.BRPE64_ACDS26900"/>
<protein>
    <submittedName>
        <fullName evidence="7">LrgA family protein</fullName>
    </submittedName>
</protein>
<organism evidence="7 8">
    <name type="scientific">Caballeronia insecticola</name>
    <dbReference type="NCBI Taxonomy" id="758793"/>
    <lineage>
        <taxon>Bacteria</taxon>
        <taxon>Pseudomonadati</taxon>
        <taxon>Pseudomonadota</taxon>
        <taxon>Betaproteobacteria</taxon>
        <taxon>Burkholderiales</taxon>
        <taxon>Burkholderiaceae</taxon>
        <taxon>Caballeronia</taxon>
    </lineage>
</organism>
<evidence type="ECO:0000256" key="1">
    <source>
        <dbReference type="ARBA" id="ARBA00004651"/>
    </source>
</evidence>
<dbReference type="KEGG" id="buo:BRPE64_ACDS26900"/>
<feature type="transmembrane region" description="Helical" evidence="6">
    <location>
        <begin position="107"/>
        <end position="128"/>
    </location>
</feature>
<evidence type="ECO:0000256" key="5">
    <source>
        <dbReference type="ARBA" id="ARBA00023136"/>
    </source>
</evidence>
<gene>
    <name evidence="7" type="ORF">BRPE64_ACDS26900</name>
</gene>
<dbReference type="AlphaFoldDB" id="R4WJ98"/>
<feature type="transmembrane region" description="Helical" evidence="6">
    <location>
        <begin position="21"/>
        <end position="41"/>
    </location>
</feature>
<evidence type="ECO:0000256" key="6">
    <source>
        <dbReference type="SAM" id="Phobius"/>
    </source>
</evidence>
<sequence length="151" mass="15872">MSAVTLPNTQTATVRAALGRFLRVALQSAALAGIWVVADFVARKLALPVPGGVIGLVALLALLFCGGVAPRWVKAGADWLLADMLLFFIPAAVAAVQYGGLFREDGWRLALVVVGGTLMVMVAVAFAVDRAAGLERRLALRRALVARHARA</sequence>
<dbReference type="InterPro" id="IPR005538">
    <property type="entry name" value="LrgA/CidA"/>
</dbReference>
<dbReference type="EMBL" id="AP013058">
    <property type="protein sequence ID" value="BAN24444.1"/>
    <property type="molecule type" value="Genomic_DNA"/>
</dbReference>
<keyword evidence="4 6" id="KW-1133">Transmembrane helix</keyword>
<evidence type="ECO:0000313" key="8">
    <source>
        <dbReference type="Proteomes" id="UP000013966"/>
    </source>
</evidence>
<feature type="transmembrane region" description="Helical" evidence="6">
    <location>
        <begin position="53"/>
        <end position="73"/>
    </location>
</feature>
<dbReference type="OrthoDB" id="194658at2"/>
<keyword evidence="5 6" id="KW-0472">Membrane</keyword>
<dbReference type="Pfam" id="PF03788">
    <property type="entry name" value="LrgA"/>
    <property type="match status" value="1"/>
</dbReference>
<reference evidence="7 8" key="2">
    <citation type="journal article" date="2018" name="Int. J. Syst. Evol. Microbiol.">
        <title>Burkholderia insecticola sp. nov., a gut symbiotic bacterium of the bean bug Riptortus pedestris.</title>
        <authorList>
            <person name="Takeshita K."/>
            <person name="Tamaki H."/>
            <person name="Ohbayashi T."/>
            <person name="Meng X.-Y."/>
            <person name="Sone T."/>
            <person name="Mitani Y."/>
            <person name="Peeters C."/>
            <person name="Kikuchi Y."/>
            <person name="Vandamme P."/>
        </authorList>
    </citation>
    <scope>NUCLEOTIDE SEQUENCE [LARGE SCALE GENOMIC DNA]</scope>
    <source>
        <strain evidence="7">RPE64</strain>
    </source>
</reference>
<keyword evidence="3 6" id="KW-0812">Transmembrane</keyword>
<comment type="subcellular location">
    <subcellularLocation>
        <location evidence="1">Cell membrane</location>
        <topology evidence="1">Multi-pass membrane protein</topology>
    </subcellularLocation>
</comment>
<feature type="transmembrane region" description="Helical" evidence="6">
    <location>
        <begin position="80"/>
        <end position="101"/>
    </location>
</feature>
<evidence type="ECO:0000256" key="3">
    <source>
        <dbReference type="ARBA" id="ARBA00022692"/>
    </source>
</evidence>